<accession>A0A812T399</accession>
<proteinExistence type="predicted"/>
<feature type="region of interest" description="Disordered" evidence="1">
    <location>
        <begin position="1"/>
        <end position="45"/>
    </location>
</feature>
<dbReference type="Proteomes" id="UP000604046">
    <property type="component" value="Unassembled WGS sequence"/>
</dbReference>
<organism evidence="2 3">
    <name type="scientific">Symbiodinium natans</name>
    <dbReference type="NCBI Taxonomy" id="878477"/>
    <lineage>
        <taxon>Eukaryota</taxon>
        <taxon>Sar</taxon>
        <taxon>Alveolata</taxon>
        <taxon>Dinophyceae</taxon>
        <taxon>Suessiales</taxon>
        <taxon>Symbiodiniaceae</taxon>
        <taxon>Symbiodinium</taxon>
    </lineage>
</organism>
<name>A0A812T399_9DINO</name>
<dbReference type="EMBL" id="CAJNDS010002518">
    <property type="protein sequence ID" value="CAE7508637.1"/>
    <property type="molecule type" value="Genomic_DNA"/>
</dbReference>
<keyword evidence="3" id="KW-1185">Reference proteome</keyword>
<dbReference type="OrthoDB" id="412011at2759"/>
<feature type="region of interest" description="Disordered" evidence="1">
    <location>
        <begin position="428"/>
        <end position="459"/>
    </location>
</feature>
<comment type="caution">
    <text evidence="2">The sequence shown here is derived from an EMBL/GenBank/DDBJ whole genome shotgun (WGS) entry which is preliminary data.</text>
</comment>
<evidence type="ECO:0000313" key="3">
    <source>
        <dbReference type="Proteomes" id="UP000604046"/>
    </source>
</evidence>
<dbReference type="AlphaFoldDB" id="A0A812T399"/>
<protein>
    <submittedName>
        <fullName evidence="2">Uncharacterized protein</fullName>
    </submittedName>
</protein>
<evidence type="ECO:0000313" key="2">
    <source>
        <dbReference type="EMBL" id="CAE7508637.1"/>
    </source>
</evidence>
<feature type="compositionally biased region" description="Basic residues" evidence="1">
    <location>
        <begin position="1"/>
        <end position="14"/>
    </location>
</feature>
<sequence length="501" mass="56475">MQYSHNFRRHRHGRKDAAAFHPAAITPRASSTSSEQDVDDQAESDWSSVEAEADDLCCYISLASAHENDTVLGLGLFAHRRTRRQVRLRLPHDVSFSLDYLDVSAFNTGLQTMANRGREPALVSSSRGQLNAWLPLFVDSKHWTRARPYVESAITALSGVPCAGTFPEIALSVCCSLLTQAAVSLSLGHSKVTERAVQMYGDSHRLLLQLAHEWPELQQVAHRRLRLFLHHPESRLRHVTPSLGDLLHCMLIVDDLEWDDLKDAILPEALRRHVWRQECKGFVFGGTSSDGTAASAAGVLEEWDWFAPDACKVVCFIASYVRKVGRPKDASIQDVMAAFDRNNGRLPKAHEEIAFLCKSLQEASLQTVLDVMGTSYSEEFLAETVLWAVRHGSRQWTGPGSRRDAMAEEGLQGPDDLCPLLHRLQDRKSRKNRKSLRARRSGGSKCHWRPKDHPQMPSTPSLQELEEAAYAAYTHLELQNAMLWSWLVFYDAGWAWWGYGW</sequence>
<feature type="compositionally biased region" description="Basic residues" evidence="1">
    <location>
        <begin position="428"/>
        <end position="448"/>
    </location>
</feature>
<reference evidence="2" key="1">
    <citation type="submission" date="2021-02" db="EMBL/GenBank/DDBJ databases">
        <authorList>
            <person name="Dougan E. K."/>
            <person name="Rhodes N."/>
            <person name="Thang M."/>
            <person name="Chan C."/>
        </authorList>
    </citation>
    <scope>NUCLEOTIDE SEQUENCE</scope>
</reference>
<gene>
    <name evidence="2" type="ORF">SNAT2548_LOCUS28486</name>
</gene>
<evidence type="ECO:0000256" key="1">
    <source>
        <dbReference type="SAM" id="MobiDB-lite"/>
    </source>
</evidence>